<dbReference type="GO" id="GO:0008939">
    <property type="term" value="F:nicotinate-nucleotide-dimethylbenzimidazole phosphoribosyltransferase activity"/>
    <property type="evidence" value="ECO:0007669"/>
    <property type="project" value="UniProtKB-UniRule"/>
</dbReference>
<dbReference type="UniPathway" id="UPA00061">
    <property type="reaction ID" value="UER00516"/>
</dbReference>
<dbReference type="PANTHER" id="PTHR43463">
    <property type="entry name" value="NICOTINATE-NUCLEOTIDE--DIMETHYLBENZIMIDAZOLE PHOSPHORIBOSYLTRANSFERASE"/>
    <property type="match status" value="1"/>
</dbReference>
<evidence type="ECO:0000256" key="4">
    <source>
        <dbReference type="ARBA" id="ARBA00015486"/>
    </source>
</evidence>
<dbReference type="NCBIfam" id="TIGR03160">
    <property type="entry name" value="cobT_DBIPRT"/>
    <property type="match status" value="1"/>
</dbReference>
<evidence type="ECO:0000256" key="7">
    <source>
        <dbReference type="ARBA" id="ARBA00022679"/>
    </source>
</evidence>
<evidence type="ECO:0000256" key="6">
    <source>
        <dbReference type="ARBA" id="ARBA00022676"/>
    </source>
</evidence>
<dbReference type="InterPro" id="IPR036087">
    <property type="entry name" value="Nict_dMeBzImd_PRibTrfase_sf"/>
</dbReference>
<reference evidence="11 12" key="1">
    <citation type="journal article" date="2009" name="BMC Genomics">
        <title>Complete genome sequence of the sugarcane nitrogen-fixing endophyte Gluconacetobacter diazotrophicus Pal5.</title>
        <authorList>
            <person name="Bertalan M."/>
            <person name="Albano R."/>
            <person name="Padua V."/>
            <person name="Rouws L."/>
            <person name="Rojas C."/>
            <person name="Hemerly A."/>
            <person name="Teixeira K."/>
            <person name="Schwab S."/>
            <person name="Araujo J."/>
            <person name="Oliveira A."/>
            <person name="Franca L."/>
            <person name="Magalhaes V."/>
            <person name="Alqueres S."/>
            <person name="Cardoso A."/>
            <person name="Almeida W."/>
            <person name="Loureiro M.M."/>
            <person name="Nogueira E."/>
            <person name="Cidade D."/>
            <person name="Oliveira D."/>
            <person name="Simao T."/>
            <person name="Macedo J."/>
            <person name="Valadao A."/>
            <person name="Dreschsel M."/>
            <person name="Freitas F."/>
            <person name="Vidal M."/>
            <person name="Guedes H."/>
            <person name="Rodrigues E."/>
            <person name="Meneses C."/>
            <person name="Brioso P."/>
            <person name="Pozzer L."/>
            <person name="Figueiredo D."/>
            <person name="Montano H."/>
            <person name="Junior J."/>
            <person name="Filho G."/>
            <person name="Flores V."/>
            <person name="Ferreira B."/>
            <person name="Branco A."/>
            <person name="Gonzalez P."/>
            <person name="Guillobel H."/>
            <person name="Lemos M."/>
            <person name="Seibel L."/>
            <person name="Macedo J."/>
            <person name="Alves-Ferreira M."/>
            <person name="Sachetto-Martins G."/>
            <person name="Coelho A."/>
            <person name="Santos E."/>
            <person name="Amaral G."/>
            <person name="Neves A."/>
            <person name="Pacheco A.B."/>
            <person name="Carvalho D."/>
            <person name="Lery L."/>
            <person name="Bisch P."/>
            <person name="Rossle S.C."/>
            <person name="Urmenyi T."/>
            <person name="Kruger W.V."/>
            <person name="Martins O."/>
            <person name="Baldani J.I."/>
            <person name="Ferreira P.C."/>
        </authorList>
    </citation>
    <scope>NUCLEOTIDE SEQUENCE [LARGE SCALE GENOMIC DNA]</scope>
    <source>
        <strain evidence="12">ATCC 49037 / DSM 5601 / CCUG 37298 / CIP 103539 / LMG 7603 / PAl5</strain>
    </source>
</reference>
<dbReference type="NCBIfam" id="NF000996">
    <property type="entry name" value="PRK00105.1"/>
    <property type="match status" value="1"/>
</dbReference>
<keyword evidence="7 10" id="KW-0808">Transferase</keyword>
<dbReference type="InterPro" id="IPR023195">
    <property type="entry name" value="Nict_dMeBzImd_PRibTrfase_N"/>
</dbReference>
<gene>
    <name evidence="10 11" type="primary">cobT</name>
    <name evidence="11" type="ordered locus">GDI0845</name>
</gene>
<dbReference type="EC" id="2.4.2.21" evidence="3 10"/>
<dbReference type="RefSeq" id="WP_012223627.1">
    <property type="nucleotide sequence ID" value="NC_010125.1"/>
</dbReference>
<evidence type="ECO:0000256" key="5">
    <source>
        <dbReference type="ARBA" id="ARBA00022573"/>
    </source>
</evidence>
<sequence length="350" mass="35325">MPAPRRTSLPFPTPDALRAACADLPPPDEAARYAIAAREATLTKPPGSLGRLEELAAWLGAWQGRERPALDRVRVVVFAGNHGVVARGVSPWPASVTAQMVANFAAGGAAINQIARVAGAGLTVVPMMDLAPTADFTVAPAMDQDAFLAAVATGHDAVEAETDLLCLGEMGIGNTTAAAALAASLYGGSGADWAGPGAGSDADGVARKARTIDAALARHAGHAGDPLALARCLGGYEMAAILGAVLAARQKRVPVVLDGFICTAAAAPLLRLNPDGLAHTVLSHRSAEAAHGVLARHLGLEPLLNLGLRLGEASGAALAVPLLRAAAACHGGMATFAEAEVSEKKVSGET</sequence>
<dbReference type="Gene3D" id="1.10.1610.10">
    <property type="match status" value="1"/>
</dbReference>
<comment type="function">
    <text evidence="10">Catalyzes the synthesis of alpha-ribazole-5'-phosphate from nicotinate mononucleotide (NAMN) and 5,6-dimethylbenzimidazole (DMB).</text>
</comment>
<dbReference type="CDD" id="cd02439">
    <property type="entry name" value="DMB-PRT_CobT"/>
    <property type="match status" value="1"/>
</dbReference>
<proteinExistence type="inferred from homology"/>
<keyword evidence="5 10" id="KW-0169">Cobalamin biosynthesis</keyword>
<evidence type="ECO:0000256" key="8">
    <source>
        <dbReference type="ARBA" id="ARBA00030686"/>
    </source>
</evidence>
<comment type="pathway">
    <text evidence="1 10">Nucleoside biosynthesis; alpha-ribazole biosynthesis; alpha-ribazole from 5,6-dimethylbenzimidazole: step 1/2.</text>
</comment>
<dbReference type="GO" id="GO:0009236">
    <property type="term" value="P:cobalamin biosynthetic process"/>
    <property type="evidence" value="ECO:0007669"/>
    <property type="project" value="UniProtKB-UniRule"/>
</dbReference>
<feature type="active site" description="Proton acceptor" evidence="10">
    <location>
        <position position="312"/>
    </location>
</feature>
<evidence type="ECO:0000256" key="1">
    <source>
        <dbReference type="ARBA" id="ARBA00005049"/>
    </source>
</evidence>
<evidence type="ECO:0000313" key="12">
    <source>
        <dbReference type="Proteomes" id="UP000001176"/>
    </source>
</evidence>
<dbReference type="Pfam" id="PF02277">
    <property type="entry name" value="DBI_PRT"/>
    <property type="match status" value="1"/>
</dbReference>
<keyword evidence="6 10" id="KW-0328">Glycosyltransferase</keyword>
<evidence type="ECO:0000256" key="2">
    <source>
        <dbReference type="ARBA" id="ARBA00007110"/>
    </source>
</evidence>
<comment type="catalytic activity">
    <reaction evidence="9 10">
        <text>5,6-dimethylbenzimidazole + nicotinate beta-D-ribonucleotide = alpha-ribazole 5'-phosphate + nicotinate + H(+)</text>
        <dbReference type="Rhea" id="RHEA:11196"/>
        <dbReference type="ChEBI" id="CHEBI:15378"/>
        <dbReference type="ChEBI" id="CHEBI:15890"/>
        <dbReference type="ChEBI" id="CHEBI:32544"/>
        <dbReference type="ChEBI" id="CHEBI:57502"/>
        <dbReference type="ChEBI" id="CHEBI:57918"/>
        <dbReference type="EC" id="2.4.2.21"/>
    </reaction>
</comment>
<comment type="similarity">
    <text evidence="2 10">Belongs to the CobT family.</text>
</comment>
<dbReference type="SUPFAM" id="SSF52733">
    <property type="entry name" value="Nicotinate mononucleotide:5,6-dimethylbenzimidazole phosphoribosyltransferase (CobT)"/>
    <property type="match status" value="1"/>
</dbReference>
<evidence type="ECO:0000256" key="10">
    <source>
        <dbReference type="HAMAP-Rule" id="MF_00230"/>
    </source>
</evidence>
<evidence type="ECO:0000256" key="9">
    <source>
        <dbReference type="ARBA" id="ARBA00047340"/>
    </source>
</evidence>
<keyword evidence="12" id="KW-1185">Reference proteome</keyword>
<dbReference type="OrthoDB" id="9781491at2"/>
<organism evidence="11 12">
    <name type="scientific">Gluconacetobacter diazotrophicus (strain ATCC 49037 / DSM 5601 / CCUG 37298 / CIP 103539 / LMG 7603 / PAl5)</name>
    <dbReference type="NCBI Taxonomy" id="272568"/>
    <lineage>
        <taxon>Bacteria</taxon>
        <taxon>Pseudomonadati</taxon>
        <taxon>Pseudomonadota</taxon>
        <taxon>Alphaproteobacteria</taxon>
        <taxon>Acetobacterales</taxon>
        <taxon>Acetobacteraceae</taxon>
        <taxon>Gluconacetobacter</taxon>
    </lineage>
</organism>
<accession>A9HBA3</accession>
<dbReference type="InterPro" id="IPR017846">
    <property type="entry name" value="Nict_dMeBzImd_PRibTrfase_bact"/>
</dbReference>
<protein>
    <recommendedName>
        <fullName evidence="4 10">Nicotinate-nucleotide--dimethylbenzimidazole phosphoribosyltransferase</fullName>
        <shortName evidence="10">NN:DBI PRT</shortName>
        <ecNumber evidence="3 10">2.4.2.21</ecNumber>
    </recommendedName>
    <alternativeName>
        <fullName evidence="8 10">N(1)-alpha-phosphoribosyltransferase</fullName>
    </alternativeName>
</protein>
<dbReference type="Gene3D" id="3.40.50.10210">
    <property type="match status" value="1"/>
</dbReference>
<dbReference type="HAMAP" id="MF_00230">
    <property type="entry name" value="CobT"/>
    <property type="match status" value="1"/>
</dbReference>
<evidence type="ECO:0000313" key="11">
    <source>
        <dbReference type="EMBL" id="CAP54788.1"/>
    </source>
</evidence>
<dbReference type="PANTHER" id="PTHR43463:SF1">
    <property type="entry name" value="NICOTINATE-NUCLEOTIDE--DIMETHYLBENZIMIDAZOLE PHOSPHORIBOSYLTRANSFERASE"/>
    <property type="match status" value="1"/>
</dbReference>
<dbReference type="AlphaFoldDB" id="A9HBA3"/>
<dbReference type="Proteomes" id="UP000001176">
    <property type="component" value="Chromosome"/>
</dbReference>
<dbReference type="KEGG" id="gdi:GDI0845"/>
<dbReference type="EMBL" id="AM889285">
    <property type="protein sequence ID" value="CAP54788.1"/>
    <property type="molecule type" value="Genomic_DNA"/>
</dbReference>
<name>A9HBA3_GLUDA</name>
<evidence type="ECO:0000256" key="3">
    <source>
        <dbReference type="ARBA" id="ARBA00011991"/>
    </source>
</evidence>
<dbReference type="InterPro" id="IPR003200">
    <property type="entry name" value="Nict_dMeBzImd_PRibTrfase"/>
</dbReference>